<evidence type="ECO:0000313" key="1">
    <source>
        <dbReference type="EMBL" id="REE99713.1"/>
    </source>
</evidence>
<proteinExistence type="predicted"/>
<dbReference type="Proteomes" id="UP000256661">
    <property type="component" value="Unassembled WGS sequence"/>
</dbReference>
<comment type="caution">
    <text evidence="1">The sequence shown here is derived from an EMBL/GenBank/DDBJ whole genome shotgun (WGS) entry which is preliminary data.</text>
</comment>
<dbReference type="InterPro" id="IPR027417">
    <property type="entry name" value="P-loop_NTPase"/>
</dbReference>
<keyword evidence="1" id="KW-0808">Transferase</keyword>
<dbReference type="EMBL" id="QTTT01000001">
    <property type="protein sequence ID" value="REE99713.1"/>
    <property type="molecule type" value="Genomic_DNA"/>
</dbReference>
<sequence>MGGAGSGGTHVKGSLPQAVVLITGIQAAGKSTVAQMLAERLPRSVHVRGDLFRRMVVGGREDMTLDPSPEAVRQLRLRHRLTAAVCDEYFRAGFTVVAQDVVLGDHLADMVRMIRERPLLVVVLAPRPEAIAAREAARGKDAYGRWTIDRLDRALRTETPRLGLWLDTSDQTPDETVDEILRRAWTEAAAPERP</sequence>
<dbReference type="Gene3D" id="3.40.50.300">
    <property type="entry name" value="P-loop containing nucleotide triphosphate hydrolases"/>
    <property type="match status" value="1"/>
</dbReference>
<keyword evidence="2" id="KW-1185">Reference proteome</keyword>
<dbReference type="OrthoDB" id="9811893at2"/>
<dbReference type="GO" id="GO:0016740">
    <property type="term" value="F:transferase activity"/>
    <property type="evidence" value="ECO:0007669"/>
    <property type="project" value="UniProtKB-KW"/>
</dbReference>
<name>A0A3D9T065_9ACTN</name>
<reference evidence="1 2" key="1">
    <citation type="submission" date="2018-08" db="EMBL/GenBank/DDBJ databases">
        <title>Sequencing the genomes of 1000 actinobacteria strains.</title>
        <authorList>
            <person name="Klenk H.-P."/>
        </authorList>
    </citation>
    <scope>NUCLEOTIDE SEQUENCE [LARGE SCALE GENOMIC DNA]</scope>
    <source>
        <strain evidence="1 2">DSM 43927</strain>
    </source>
</reference>
<dbReference type="Pfam" id="PF13671">
    <property type="entry name" value="AAA_33"/>
    <property type="match status" value="1"/>
</dbReference>
<dbReference type="SUPFAM" id="SSF52540">
    <property type="entry name" value="P-loop containing nucleoside triphosphate hydrolases"/>
    <property type="match status" value="1"/>
</dbReference>
<protein>
    <submittedName>
        <fullName evidence="1">Chloramphenicol 3-O-phosphotransferase</fullName>
    </submittedName>
</protein>
<evidence type="ECO:0000313" key="2">
    <source>
        <dbReference type="Proteomes" id="UP000256661"/>
    </source>
</evidence>
<accession>A0A3D9T065</accession>
<gene>
    <name evidence="1" type="ORF">DFJ69_5228</name>
</gene>
<dbReference type="AlphaFoldDB" id="A0A3D9T065"/>
<organism evidence="1 2">
    <name type="scientific">Thermomonospora umbrina</name>
    <dbReference type="NCBI Taxonomy" id="111806"/>
    <lineage>
        <taxon>Bacteria</taxon>
        <taxon>Bacillati</taxon>
        <taxon>Actinomycetota</taxon>
        <taxon>Actinomycetes</taxon>
        <taxon>Streptosporangiales</taxon>
        <taxon>Thermomonosporaceae</taxon>
        <taxon>Thermomonospora</taxon>
    </lineage>
</organism>